<proteinExistence type="predicted"/>
<protein>
    <submittedName>
        <fullName evidence="2">Uncharacterized protein</fullName>
    </submittedName>
</protein>
<dbReference type="Proteomes" id="UP000241462">
    <property type="component" value="Unassembled WGS sequence"/>
</dbReference>
<sequence length="170" mass="19254">MPIHSCALHSKHCSNELVGGSSFCIAYIWAWWTRQPRQPSKKGTGARPKPPDQKRTRSIADYLISPSPHRPRSICLHLGHLADRRMALRSILSIASQPRLRVVKQRRVALLLSNLEAFAFACLYPRAFCSRSLAAFPAFALPESPTPARQYPLWTCPIYFQRGCGRTERV</sequence>
<organism evidence="2 3">
    <name type="scientific">Coniella lustricola</name>
    <dbReference type="NCBI Taxonomy" id="2025994"/>
    <lineage>
        <taxon>Eukaryota</taxon>
        <taxon>Fungi</taxon>
        <taxon>Dikarya</taxon>
        <taxon>Ascomycota</taxon>
        <taxon>Pezizomycotina</taxon>
        <taxon>Sordariomycetes</taxon>
        <taxon>Sordariomycetidae</taxon>
        <taxon>Diaporthales</taxon>
        <taxon>Schizoparmaceae</taxon>
        <taxon>Coniella</taxon>
    </lineage>
</organism>
<accession>A0A2T3AGA2</accession>
<evidence type="ECO:0000313" key="3">
    <source>
        <dbReference type="Proteomes" id="UP000241462"/>
    </source>
</evidence>
<evidence type="ECO:0000256" key="1">
    <source>
        <dbReference type="SAM" id="MobiDB-lite"/>
    </source>
</evidence>
<name>A0A2T3AGA2_9PEZI</name>
<gene>
    <name evidence="2" type="ORF">BD289DRAFT_112506</name>
</gene>
<dbReference type="InParanoid" id="A0A2T3AGA2"/>
<dbReference type="EMBL" id="KZ678393">
    <property type="protein sequence ID" value="PSR97229.1"/>
    <property type="molecule type" value="Genomic_DNA"/>
</dbReference>
<feature type="region of interest" description="Disordered" evidence="1">
    <location>
        <begin position="37"/>
        <end position="57"/>
    </location>
</feature>
<dbReference type="AlphaFoldDB" id="A0A2T3AGA2"/>
<evidence type="ECO:0000313" key="2">
    <source>
        <dbReference type="EMBL" id="PSR97229.1"/>
    </source>
</evidence>
<keyword evidence="3" id="KW-1185">Reference proteome</keyword>
<reference evidence="2 3" key="1">
    <citation type="journal article" date="2018" name="Mycol. Prog.">
        <title>Coniella lustricola, a new species from submerged detritus.</title>
        <authorList>
            <person name="Raudabaugh D.B."/>
            <person name="Iturriaga T."/>
            <person name="Carver A."/>
            <person name="Mondo S."/>
            <person name="Pangilinan J."/>
            <person name="Lipzen A."/>
            <person name="He G."/>
            <person name="Amirebrahimi M."/>
            <person name="Grigoriev I.V."/>
            <person name="Miller A.N."/>
        </authorList>
    </citation>
    <scope>NUCLEOTIDE SEQUENCE [LARGE SCALE GENOMIC DNA]</scope>
    <source>
        <strain evidence="2 3">B22-T-1</strain>
    </source>
</reference>